<accession>A0A3P3ZIQ6</accession>
<name>A0A3P3ZIQ6_LEIBR</name>
<reference evidence="1 2" key="1">
    <citation type="submission" date="2018-09" db="EMBL/GenBank/DDBJ databases">
        <authorList>
            <person name="Peiro R."/>
            <person name="Begona"/>
            <person name="Cbmso G."/>
            <person name="Lopez M."/>
            <person name="Gonzalez S."/>
        </authorList>
    </citation>
    <scope>NUCLEOTIDE SEQUENCE [LARGE SCALE GENOMIC DNA]</scope>
</reference>
<protein>
    <submittedName>
        <fullName evidence="1">Hypothetical_protein</fullName>
    </submittedName>
</protein>
<gene>
    <name evidence="1" type="ORF">LBRM2904_35.1460</name>
</gene>
<dbReference type="EMBL" id="LS997634">
    <property type="protein sequence ID" value="SYZ69964.1"/>
    <property type="molecule type" value="Genomic_DNA"/>
</dbReference>
<dbReference type="Proteomes" id="UP000319462">
    <property type="component" value="Chromosome 35"/>
</dbReference>
<sequence length="329" mass="35086">MLPQPGAAYNRNPMVLARTASPTLVVTSAPQQRLLLQYRTPLVSIMNSNGHSWAMCVHQVVKVATATLTAVAAGADIAPFQELTSNPSAGGPVPFWVTWIPCAEIEVHKAEFLCIAPNSKRTCFAVPAVCFVAREAALRYVNSARLIDSSSVGTTTGIRLELSAVISATYNSGSSADMKAHPLLDDVMTTFVLSASSQSAADPVEVTLSVDAATQQNAVCLHVPTGSALECTVAALWLLARGQASRGYAQTRAKKKSPASGDELEAEWGQSGMCEQTFRACCCTAPWRRGSSPSLRRRCCLFARSTWMTYTLNGALGVAMRRAVIDGRT</sequence>
<evidence type="ECO:0000313" key="2">
    <source>
        <dbReference type="Proteomes" id="UP000319462"/>
    </source>
</evidence>
<organism evidence="1 2">
    <name type="scientific">Leishmania braziliensis MHOM/BR/75/M2904</name>
    <dbReference type="NCBI Taxonomy" id="420245"/>
    <lineage>
        <taxon>Eukaryota</taxon>
        <taxon>Discoba</taxon>
        <taxon>Euglenozoa</taxon>
        <taxon>Kinetoplastea</taxon>
        <taxon>Metakinetoplastina</taxon>
        <taxon>Trypanosomatida</taxon>
        <taxon>Trypanosomatidae</taxon>
        <taxon>Leishmaniinae</taxon>
        <taxon>Leishmania</taxon>
        <taxon>Leishmania braziliensis species complex</taxon>
    </lineage>
</organism>
<evidence type="ECO:0000313" key="1">
    <source>
        <dbReference type="EMBL" id="SYZ69964.1"/>
    </source>
</evidence>
<dbReference type="AlphaFoldDB" id="A0A3P3ZIQ6"/>
<proteinExistence type="predicted"/>